<feature type="region of interest" description="Disordered" evidence="1">
    <location>
        <begin position="110"/>
        <end position="155"/>
    </location>
</feature>
<dbReference type="InterPro" id="IPR035714">
    <property type="entry name" value="RAG1_imp-bd"/>
</dbReference>
<dbReference type="RefSeq" id="XP_019620277.1">
    <property type="nucleotide sequence ID" value="XM_019764718.1"/>
</dbReference>
<dbReference type="OrthoDB" id="6270329at2759"/>
<dbReference type="Pfam" id="PF12560">
    <property type="entry name" value="RAG1_imp_bd"/>
    <property type="match status" value="1"/>
</dbReference>
<evidence type="ECO:0000259" key="2">
    <source>
        <dbReference type="Pfam" id="PF12560"/>
    </source>
</evidence>
<gene>
    <name evidence="4" type="primary">LOC109466858</name>
</gene>
<dbReference type="GeneID" id="109466858"/>
<proteinExistence type="predicted"/>
<dbReference type="Proteomes" id="UP000515135">
    <property type="component" value="Unplaced"/>
</dbReference>
<accession>A0A6P4YNJ9</accession>
<organism evidence="3 4">
    <name type="scientific">Branchiostoma belcheri</name>
    <name type="common">Amphioxus</name>
    <dbReference type="NCBI Taxonomy" id="7741"/>
    <lineage>
        <taxon>Eukaryota</taxon>
        <taxon>Metazoa</taxon>
        <taxon>Chordata</taxon>
        <taxon>Cephalochordata</taxon>
        <taxon>Leptocardii</taxon>
        <taxon>Amphioxiformes</taxon>
        <taxon>Branchiostomatidae</taxon>
        <taxon>Branchiostoma</taxon>
    </lineage>
</organism>
<dbReference type="AlphaFoldDB" id="A0A6P4YNJ9"/>
<evidence type="ECO:0000313" key="4">
    <source>
        <dbReference type="RefSeq" id="XP_019620277.1"/>
    </source>
</evidence>
<feature type="compositionally biased region" description="Basic and acidic residues" evidence="1">
    <location>
        <begin position="127"/>
        <end position="155"/>
    </location>
</feature>
<sequence length="155" mass="17834">MSADPALLQHIENISKLCRICGQAVLKKRDKQKMYQPNPCRKYARRIHEIWGVDVTKDRGHRHPPAFCHRCRSKLARPPHFSRPKVVTWYDHDAFEGHCAACEKVASIAKGGRPTKIKPPGRPRSQPKQDDDKQEQQNETTAKLEEDNKLVGEHK</sequence>
<dbReference type="KEGG" id="bbel:109466858"/>
<reference evidence="4" key="1">
    <citation type="submission" date="2025-08" db="UniProtKB">
        <authorList>
            <consortium name="RefSeq"/>
        </authorList>
    </citation>
    <scope>IDENTIFICATION</scope>
    <source>
        <tissue evidence="4">Gonad</tissue>
    </source>
</reference>
<protein>
    <submittedName>
        <fullName evidence="4">Uncharacterized protein LOC109466858</fullName>
    </submittedName>
</protein>
<keyword evidence="3" id="KW-1185">Reference proteome</keyword>
<evidence type="ECO:0000313" key="3">
    <source>
        <dbReference type="Proteomes" id="UP000515135"/>
    </source>
</evidence>
<name>A0A6P4YNJ9_BRABE</name>
<evidence type="ECO:0000256" key="1">
    <source>
        <dbReference type="SAM" id="MobiDB-lite"/>
    </source>
</evidence>
<feature type="domain" description="RAG1 importin-binding" evidence="2">
    <location>
        <begin position="47"/>
        <end position="145"/>
    </location>
</feature>